<evidence type="ECO:0000313" key="2">
    <source>
        <dbReference type="Proteomes" id="UP000015523"/>
    </source>
</evidence>
<dbReference type="PATRIC" id="fig|1346791.3.peg.3629"/>
<accession>T0KAD1</accession>
<evidence type="ECO:0000313" key="1">
    <source>
        <dbReference type="EMBL" id="EQB30403.1"/>
    </source>
</evidence>
<proteinExistence type="predicted"/>
<dbReference type="Proteomes" id="UP000015523">
    <property type="component" value="Unassembled WGS sequence"/>
</dbReference>
<keyword evidence="2" id="KW-1185">Reference proteome</keyword>
<reference evidence="1 2" key="1">
    <citation type="journal article" date="2013" name="Genome Announc.">
        <title>Draft Genome Sequence of Sphingobium ummariense Strain RL-3, a Hexachlorocyclohexane-Degrading Bacterium.</title>
        <authorList>
            <person name="Kohli P."/>
            <person name="Dua A."/>
            <person name="Sangwan N."/>
            <person name="Oldach P."/>
            <person name="Khurana J.P."/>
            <person name="Lal R."/>
        </authorList>
    </citation>
    <scope>NUCLEOTIDE SEQUENCE [LARGE SCALE GENOMIC DNA]</scope>
    <source>
        <strain evidence="1 2">RL-3</strain>
    </source>
</reference>
<comment type="caution">
    <text evidence="1">The sequence shown here is derived from an EMBL/GenBank/DDBJ whole genome shotgun (WGS) entry which is preliminary data.</text>
</comment>
<dbReference type="STRING" id="1346791.M529_18805"/>
<sequence length="42" mass="4920">MYQDTITWIIYYLLLPEHEEDAFGSTALLLIGGSRIAWNMSW</sequence>
<protein>
    <submittedName>
        <fullName evidence="1">Uncharacterized protein</fullName>
    </submittedName>
</protein>
<dbReference type="EMBL" id="AUWY01000120">
    <property type="protein sequence ID" value="EQB30403.1"/>
    <property type="molecule type" value="Genomic_DNA"/>
</dbReference>
<name>T0KAD1_9SPHN</name>
<dbReference type="AlphaFoldDB" id="T0KAD1"/>
<gene>
    <name evidence="1" type="ORF">M529_18805</name>
</gene>
<organism evidence="1 2">
    <name type="scientific">Sphingobium ummariense RL-3</name>
    <dbReference type="NCBI Taxonomy" id="1346791"/>
    <lineage>
        <taxon>Bacteria</taxon>
        <taxon>Pseudomonadati</taxon>
        <taxon>Pseudomonadota</taxon>
        <taxon>Alphaproteobacteria</taxon>
        <taxon>Sphingomonadales</taxon>
        <taxon>Sphingomonadaceae</taxon>
        <taxon>Sphingobium</taxon>
    </lineage>
</organism>